<name>A0A380JUU1_9STRE</name>
<dbReference type="PANTHER" id="PTHR39166">
    <property type="entry name" value="BLL1166 PROTEIN"/>
    <property type="match status" value="1"/>
</dbReference>
<dbReference type="GO" id="GO:0004812">
    <property type="term" value="F:aminoacyl-tRNA ligase activity"/>
    <property type="evidence" value="ECO:0007669"/>
    <property type="project" value="UniProtKB-KW"/>
</dbReference>
<accession>A0A380JUU1</accession>
<dbReference type="InterPro" id="IPR009267">
    <property type="entry name" value="NTP_transf_6"/>
</dbReference>
<reference evidence="1 2" key="1">
    <citation type="submission" date="2018-06" db="EMBL/GenBank/DDBJ databases">
        <authorList>
            <consortium name="Pathogen Informatics"/>
            <person name="Doyle S."/>
        </authorList>
    </citation>
    <scope>NUCLEOTIDE SEQUENCE [LARGE SCALE GENOMIC DNA]</scope>
    <source>
        <strain evidence="1 2">NCTC12092</strain>
    </source>
</reference>
<sequence length="185" mass="21338">MTIEELQQLVLADHELMTILSIIEALPLKDCWLAAGAIRNAIWNHLAYGIGFDPLTDVDVVFFDPEISYEAGQLLEEQLKGAYPLYQWELRNQAYMAAHNPKTPPYRSSQDAITKYPERCTAIAVRLVGGQLEVFAPYGLADISHFVCRPTPHFLEDSERMDCYRQRLAKKDWHKKWPQLTYHNC</sequence>
<dbReference type="AlphaFoldDB" id="A0A380JUU1"/>
<protein>
    <submittedName>
        <fullName evidence="1">Prolyl-tRNA synthetase</fullName>
    </submittedName>
</protein>
<dbReference type="PANTHER" id="PTHR39166:SF1">
    <property type="entry name" value="BLL1166 PROTEIN"/>
    <property type="match status" value="1"/>
</dbReference>
<gene>
    <name evidence="1" type="primary">proS_1</name>
    <name evidence="1" type="ORF">NCTC12092_01801</name>
</gene>
<evidence type="ECO:0000313" key="2">
    <source>
        <dbReference type="Proteomes" id="UP000254461"/>
    </source>
</evidence>
<dbReference type="EMBL" id="UHFF01000002">
    <property type="protein sequence ID" value="SUN49220.1"/>
    <property type="molecule type" value="Genomic_DNA"/>
</dbReference>
<keyword evidence="1" id="KW-0436">Ligase</keyword>
<organism evidence="1 2">
    <name type="scientific">Streptococcus equi subsp. equi</name>
    <dbReference type="NCBI Taxonomy" id="148942"/>
    <lineage>
        <taxon>Bacteria</taxon>
        <taxon>Bacillati</taxon>
        <taxon>Bacillota</taxon>
        <taxon>Bacilli</taxon>
        <taxon>Lactobacillales</taxon>
        <taxon>Streptococcaceae</taxon>
        <taxon>Streptococcus</taxon>
    </lineage>
</organism>
<evidence type="ECO:0000313" key="1">
    <source>
        <dbReference type="EMBL" id="SUN49220.1"/>
    </source>
</evidence>
<dbReference type="Pfam" id="PF06042">
    <property type="entry name" value="NTP_transf_6"/>
    <property type="match status" value="1"/>
</dbReference>
<dbReference type="RefSeq" id="WP_115251348.1">
    <property type="nucleotide sequence ID" value="NZ_UHFF01000002.1"/>
</dbReference>
<proteinExistence type="predicted"/>
<keyword evidence="1" id="KW-0030">Aminoacyl-tRNA synthetase</keyword>
<dbReference type="Proteomes" id="UP000254461">
    <property type="component" value="Unassembled WGS sequence"/>
</dbReference>